<dbReference type="PANTHER" id="PTHR47129">
    <property type="entry name" value="QUINONE OXIDOREDUCTASE 2"/>
    <property type="match status" value="1"/>
</dbReference>
<feature type="domain" description="NAD(P)-binding" evidence="1">
    <location>
        <begin position="9"/>
        <end position="186"/>
    </location>
</feature>
<reference evidence="2 3" key="1">
    <citation type="submission" date="2018-11" db="EMBL/GenBank/DDBJ databases">
        <title>Sequencing the genomes of 1000 actinobacteria strains.</title>
        <authorList>
            <person name="Klenk H.-P."/>
        </authorList>
    </citation>
    <scope>NUCLEOTIDE SEQUENCE [LARGE SCALE GENOMIC DNA]</scope>
    <source>
        <strain evidence="2 3">DSM 15700</strain>
    </source>
</reference>
<proteinExistence type="predicted"/>
<gene>
    <name evidence="2" type="ORF">EDD34_3018</name>
</gene>
<dbReference type="Proteomes" id="UP000280501">
    <property type="component" value="Unassembled WGS sequence"/>
</dbReference>
<keyword evidence="3" id="KW-1185">Reference proteome</keyword>
<dbReference type="AlphaFoldDB" id="A0A3N4ZAB4"/>
<evidence type="ECO:0000313" key="2">
    <source>
        <dbReference type="EMBL" id="RPF22362.1"/>
    </source>
</evidence>
<dbReference type="EMBL" id="RKQZ01000001">
    <property type="protein sequence ID" value="RPF22362.1"/>
    <property type="molecule type" value="Genomic_DNA"/>
</dbReference>
<protein>
    <submittedName>
        <fullName evidence="2">NAD(P)H dehydrogenase (Quinone)</fullName>
    </submittedName>
</protein>
<dbReference type="InterPro" id="IPR016040">
    <property type="entry name" value="NAD(P)-bd_dom"/>
</dbReference>
<organism evidence="2 3">
    <name type="scientific">Myceligenerans xiligouense</name>
    <dbReference type="NCBI Taxonomy" id="253184"/>
    <lineage>
        <taxon>Bacteria</taxon>
        <taxon>Bacillati</taxon>
        <taxon>Actinomycetota</taxon>
        <taxon>Actinomycetes</taxon>
        <taxon>Micrococcales</taxon>
        <taxon>Promicromonosporaceae</taxon>
        <taxon>Myceligenerans</taxon>
    </lineage>
</organism>
<dbReference type="SUPFAM" id="SSF51735">
    <property type="entry name" value="NAD(P)-binding Rossmann-fold domains"/>
    <property type="match status" value="1"/>
</dbReference>
<comment type="caution">
    <text evidence="2">The sequence shown here is derived from an EMBL/GenBank/DDBJ whole genome shotgun (WGS) entry which is preliminary data.</text>
</comment>
<dbReference type="OrthoDB" id="5510591at2"/>
<dbReference type="InterPro" id="IPR036291">
    <property type="entry name" value="NAD(P)-bd_dom_sf"/>
</dbReference>
<dbReference type="CDD" id="cd05269">
    <property type="entry name" value="TMR_SDR_a"/>
    <property type="match status" value="1"/>
</dbReference>
<evidence type="ECO:0000313" key="3">
    <source>
        <dbReference type="Proteomes" id="UP000280501"/>
    </source>
</evidence>
<name>A0A3N4ZAB4_9MICO</name>
<dbReference type="Pfam" id="PF13460">
    <property type="entry name" value="NAD_binding_10"/>
    <property type="match status" value="1"/>
</dbReference>
<dbReference type="RefSeq" id="WP_123815286.1">
    <property type="nucleotide sequence ID" value="NZ_RKQZ01000001.1"/>
</dbReference>
<sequence length="286" mass="29824">MSQVYAVTGVSGHLGRLVVSELLDRGVGADQVVAIARAPGKVDDLAERGVQVREGDYDRPETLRAALAGVDRLLLVSGSEIGRRVPQHTAVIEAAKVAGVERILYTSVLRADSVGNPVAPEHVETEKALRAAGVPHTVLRNSWYVEVYTGQAEQYLRTGRILGATGGALVSGASRADYAAAAASALLENADGDRVHELGGPGFSLADLAAAITDATGTEVVYEDLTPEAYRAALAEAGVDEATTGFLVALDGSIAAGELTTESDDLRRLLGREPATLTEVVRSQLS</sequence>
<evidence type="ECO:0000259" key="1">
    <source>
        <dbReference type="Pfam" id="PF13460"/>
    </source>
</evidence>
<dbReference type="PANTHER" id="PTHR47129:SF1">
    <property type="entry name" value="NMRA-LIKE DOMAIN-CONTAINING PROTEIN"/>
    <property type="match status" value="1"/>
</dbReference>
<dbReference type="InterPro" id="IPR052718">
    <property type="entry name" value="NmrA-type_oxidoreductase"/>
</dbReference>
<dbReference type="Gene3D" id="3.90.25.10">
    <property type="entry name" value="UDP-galactose 4-epimerase, domain 1"/>
    <property type="match status" value="1"/>
</dbReference>
<accession>A0A3N4ZAB4</accession>
<dbReference type="Gene3D" id="3.40.50.720">
    <property type="entry name" value="NAD(P)-binding Rossmann-like Domain"/>
    <property type="match status" value="1"/>
</dbReference>